<feature type="coiled-coil region" evidence="1">
    <location>
        <begin position="330"/>
        <end position="389"/>
    </location>
</feature>
<feature type="compositionally biased region" description="Polar residues" evidence="2">
    <location>
        <begin position="34"/>
        <end position="43"/>
    </location>
</feature>
<reference evidence="3" key="1">
    <citation type="journal article" date="2020" name="Fungal Divers.">
        <title>Resolving the Mortierellaceae phylogeny through synthesis of multi-gene phylogenetics and phylogenomics.</title>
        <authorList>
            <person name="Vandepol N."/>
            <person name="Liber J."/>
            <person name="Desiro A."/>
            <person name="Na H."/>
            <person name="Kennedy M."/>
            <person name="Barry K."/>
            <person name="Grigoriev I.V."/>
            <person name="Miller A.N."/>
            <person name="O'Donnell K."/>
            <person name="Stajich J.E."/>
            <person name="Bonito G."/>
        </authorList>
    </citation>
    <scope>NUCLEOTIDE SEQUENCE</scope>
    <source>
        <strain evidence="3">REB-010B</strain>
    </source>
</reference>
<name>A0A9P6V029_9FUNG</name>
<evidence type="ECO:0000256" key="1">
    <source>
        <dbReference type="SAM" id="Coils"/>
    </source>
</evidence>
<feature type="compositionally biased region" description="Polar residues" evidence="2">
    <location>
        <begin position="202"/>
        <end position="248"/>
    </location>
</feature>
<feature type="compositionally biased region" description="Low complexity" evidence="2">
    <location>
        <begin position="180"/>
        <end position="191"/>
    </location>
</feature>
<evidence type="ECO:0000313" key="3">
    <source>
        <dbReference type="EMBL" id="KAG0328576.1"/>
    </source>
</evidence>
<feature type="region of interest" description="Disordered" evidence="2">
    <location>
        <begin position="161"/>
        <end position="258"/>
    </location>
</feature>
<protein>
    <submittedName>
        <fullName evidence="3">Uncharacterized protein</fullName>
    </submittedName>
</protein>
<dbReference type="OrthoDB" id="2422345at2759"/>
<gene>
    <name evidence="3" type="ORF">BGZ99_005055</name>
</gene>
<sequence>MAIAKKQPVVTISTPSPTTVNNNTNANYTTASPRSSRQTSNGTFLKRKPVKGSGAIIAASTTTSSTSTTLSSSPTSTAFKATPTQSISRIAGPPTITTDVIYSQTQRALPLTEATGLGMGMSVDANVVETPRTPKTFKQSQEELFSKLEALAAVKVKANPIDDSTKQKQQGRTAGGRYGTNSTTATENSTSQYSRGAGGLSNQGSFASSSMRLQPRRNTTEPYSATRSRNGSGTFRNDSSPVSYSNTAMPDRPREPRRRINSAQFKTPSAADMAELAQVVVANAAPPKVQNKLRKRTSTLSLTTTTFVTPGGQNSSMVVNSGAGLVNLTEGDYRQKYDAALNEAKQWEKKFSSAQNQIHYERERWEEKYGVLQKTLQDLENSRTEANVEKMNSLLDTVQQLQVANETFRKQLLDAGIEPDPSPAVQFHSDQLLVGENLDRTFLEQNEVIKERSLITNQKISHLSTELNNSAIAISQTINYVQLRYLTQMLDAAEHVTSQKRTRVMSNSFLSDMLSRGVKKPGTTSTRSTNGAVMTSAATQTPPTILTSFQLQQQQQFQHEFMQQHLMKGLPNDAKLSMTSRFSHSLMNLAGLGDNGSKDIMYRLKGEAHDDRSQLARFGIPPVIVQDLKGGPIEPDAVDLLAANRSATPSPRFQYASPKSSQLRIIVPDGNGYSNSIHTPSIASGSQASSVHGDTGCSVLSAEGSLRRSSSEISVTQLQQQLGLVKTGGKYPYPLVPSTKRSQSQESVTISTTGLNRSASQQFLSPEMAILYSNSNNNSASPNGTSTAPLASIMTNNSLLTASNIAHDRG</sequence>
<evidence type="ECO:0000256" key="2">
    <source>
        <dbReference type="SAM" id="MobiDB-lite"/>
    </source>
</evidence>
<feature type="region of interest" description="Disordered" evidence="2">
    <location>
        <begin position="14"/>
        <end position="48"/>
    </location>
</feature>
<evidence type="ECO:0000313" key="4">
    <source>
        <dbReference type="Proteomes" id="UP000738325"/>
    </source>
</evidence>
<keyword evidence="1" id="KW-0175">Coiled coil</keyword>
<proteinExistence type="predicted"/>
<keyword evidence="4" id="KW-1185">Reference proteome</keyword>
<accession>A0A9P6V029</accession>
<dbReference type="EMBL" id="JAAAIP010000032">
    <property type="protein sequence ID" value="KAG0328576.1"/>
    <property type="molecule type" value="Genomic_DNA"/>
</dbReference>
<comment type="caution">
    <text evidence="3">The sequence shown here is derived from an EMBL/GenBank/DDBJ whole genome shotgun (WGS) entry which is preliminary data.</text>
</comment>
<organism evidence="3 4">
    <name type="scientific">Dissophora globulifera</name>
    <dbReference type="NCBI Taxonomy" id="979702"/>
    <lineage>
        <taxon>Eukaryota</taxon>
        <taxon>Fungi</taxon>
        <taxon>Fungi incertae sedis</taxon>
        <taxon>Mucoromycota</taxon>
        <taxon>Mortierellomycotina</taxon>
        <taxon>Mortierellomycetes</taxon>
        <taxon>Mortierellales</taxon>
        <taxon>Mortierellaceae</taxon>
        <taxon>Dissophora</taxon>
    </lineage>
</organism>
<feature type="compositionally biased region" description="Low complexity" evidence="2">
    <location>
        <begin position="14"/>
        <end position="33"/>
    </location>
</feature>
<dbReference type="AlphaFoldDB" id="A0A9P6V029"/>
<dbReference type="Proteomes" id="UP000738325">
    <property type="component" value="Unassembled WGS sequence"/>
</dbReference>